<feature type="repeat" description="ANK" evidence="2">
    <location>
        <begin position="495"/>
        <end position="531"/>
    </location>
</feature>
<dbReference type="Gene3D" id="3.30.710.10">
    <property type="entry name" value="Potassium Channel Kv1.1, Chain A"/>
    <property type="match status" value="1"/>
</dbReference>
<keyword evidence="4" id="KW-0808">Transferase</keyword>
<dbReference type="Gene3D" id="1.25.40.20">
    <property type="entry name" value="Ankyrin repeat-containing domain"/>
    <property type="match status" value="1"/>
</dbReference>
<dbReference type="Pfam" id="PF00651">
    <property type="entry name" value="BTB"/>
    <property type="match status" value="1"/>
</dbReference>
<dbReference type="EMBL" id="JAOAOG010000254">
    <property type="protein sequence ID" value="KAJ6235812.1"/>
    <property type="molecule type" value="Genomic_DNA"/>
</dbReference>
<feature type="domain" description="BTB" evidence="3">
    <location>
        <begin position="749"/>
        <end position="818"/>
    </location>
</feature>
<evidence type="ECO:0000256" key="2">
    <source>
        <dbReference type="PROSITE-ProRule" id="PRU00023"/>
    </source>
</evidence>
<protein>
    <submittedName>
        <fullName evidence="4">Activator of c kinase protein</fullName>
    </submittedName>
</protein>
<keyword evidence="4" id="KW-0418">Kinase</keyword>
<dbReference type="Pfam" id="PF08238">
    <property type="entry name" value="Sel1"/>
    <property type="match status" value="11"/>
</dbReference>
<dbReference type="PROSITE" id="PS50088">
    <property type="entry name" value="ANK_REPEAT"/>
    <property type="match status" value="1"/>
</dbReference>
<evidence type="ECO:0000313" key="4">
    <source>
        <dbReference type="EMBL" id="KAJ6235812.1"/>
    </source>
</evidence>
<dbReference type="CDD" id="cd18186">
    <property type="entry name" value="BTB_POZ_ZBTB_KLHL-like"/>
    <property type="match status" value="1"/>
</dbReference>
<dbReference type="InterPro" id="IPR000210">
    <property type="entry name" value="BTB/POZ_dom"/>
</dbReference>
<dbReference type="InterPro" id="IPR050767">
    <property type="entry name" value="Sel1_AlgK"/>
</dbReference>
<dbReference type="SMART" id="SM00671">
    <property type="entry name" value="SEL1"/>
    <property type="match status" value="11"/>
</dbReference>
<name>A0ABQ8XT64_9EUKA</name>
<dbReference type="InterPro" id="IPR002110">
    <property type="entry name" value="Ankyrin_rpt"/>
</dbReference>
<dbReference type="InterPro" id="IPR011990">
    <property type="entry name" value="TPR-like_helical_dom_sf"/>
</dbReference>
<keyword evidence="5" id="KW-1185">Reference proteome</keyword>
<dbReference type="InterPro" id="IPR036770">
    <property type="entry name" value="Ankyrin_rpt-contain_sf"/>
</dbReference>
<dbReference type="PROSITE" id="PS50297">
    <property type="entry name" value="ANK_REP_REGION"/>
    <property type="match status" value="1"/>
</dbReference>
<dbReference type="GO" id="GO:0016301">
    <property type="term" value="F:kinase activity"/>
    <property type="evidence" value="ECO:0007669"/>
    <property type="project" value="UniProtKB-KW"/>
</dbReference>
<gene>
    <name evidence="4" type="ORF">M0813_28372</name>
</gene>
<dbReference type="PROSITE" id="PS50097">
    <property type="entry name" value="BTB"/>
    <property type="match status" value="1"/>
</dbReference>
<dbReference type="PANTHER" id="PTHR11102:SF160">
    <property type="entry name" value="ERAD-ASSOCIATED E3 UBIQUITIN-PROTEIN LIGASE COMPONENT HRD3"/>
    <property type="match status" value="1"/>
</dbReference>
<keyword evidence="2" id="KW-0040">ANK repeat</keyword>
<sequence length="903" mass="104080">MSISMFEYLRHKANSGSLKSKAKLGAMYFEGIETKRDLGKAFELFRASHSKSDLAQFYIGEYYYKGYLFRRNYSKAFQIFQSVSQQNPKNPLAIKRLADCYFHGRGVERDVLLSLRIYYNSVKVGGSAAKNSLHECFKNKDKDKHLLKIIRILEKKADEGDGFSQNIRGIMYLEGNGVEKNKEVAFQWFKKSAKNNEITGMNNLAIAFHTGKGVKKNHAKSFKWFKRAAKLGYPSAVNNVGVCYLNGEGTEKDLEMAYKWFNRSLENGNILSCNSIGYMLLMGETIKRDPKKAVKLFFKGDQLGNVNCTLSIGYCYTSSDGLPKDDEKAFQYFLKAAEQKDDQSMFNVGICYQQGQGVETNSEKAIQWIQRAAETGNAAAMNSLGVSYEFGQDIKKDTKLAVSWYRQSAEKEDRFGQFNLGRCYLDGCGTQINIKKGYEYVSKARDSGVIMANVLLQGLNKLQFLIKGPVDSEQKLDKKILEKVIQEDYEINFQDGNTALHYLFQRKDLQYTSKTFKLFLNSGANLNLKNSQKTPLDYLKNEKLKNLYVQFNSLSSDFLKFLELKENCDCSINGIKLHKLWVESRLNKTINELEYLLKSFNEKELNSFLIWTYSGIIDDCTITKSICKKLSIDIYQKSGRKGLVNDLKKLYKSNETKDFAILIKKNNQNLNLNIDSNTSTSSSTNIHPKKVNEISNNININDSYSNIENEKSNNSDNKIKKKYKNKKDCNKKEHENENSEINFNLNKNKNSNLVKKKPGVLKIPVHQLILQARSDTFRGLFLNIKDHKGQVGDYTGKSYKTLKILIKFLYYDRIYKEEMDPQIIEELYDVVDYYQLNENSYLISQLHRIQKQINKNKKINRKLLHFKKIKSKYLKINEKSKNRNPKNKENDHHDDNGADCVCF</sequence>
<evidence type="ECO:0000256" key="1">
    <source>
        <dbReference type="ARBA" id="ARBA00038101"/>
    </source>
</evidence>
<dbReference type="SUPFAM" id="SSF81901">
    <property type="entry name" value="HCP-like"/>
    <property type="match status" value="3"/>
</dbReference>
<accession>A0ABQ8XT64</accession>
<dbReference type="PANTHER" id="PTHR11102">
    <property type="entry name" value="SEL-1-LIKE PROTEIN"/>
    <property type="match status" value="1"/>
</dbReference>
<proteinExistence type="inferred from homology"/>
<comment type="similarity">
    <text evidence="1">Belongs to the sel-1 family.</text>
</comment>
<dbReference type="InterPro" id="IPR011333">
    <property type="entry name" value="SKP1/BTB/POZ_sf"/>
</dbReference>
<reference evidence="4" key="1">
    <citation type="submission" date="2022-08" db="EMBL/GenBank/DDBJ databases">
        <title>Novel sulfate-reducing endosymbionts in the free-living metamonad Anaeramoeba.</title>
        <authorList>
            <person name="Jerlstrom-Hultqvist J."/>
            <person name="Cepicka I."/>
            <person name="Gallot-Lavallee L."/>
            <person name="Salas-Leiva D."/>
            <person name="Curtis B.A."/>
            <person name="Zahonova K."/>
            <person name="Pipaliya S."/>
            <person name="Dacks J."/>
            <person name="Roger A.J."/>
        </authorList>
    </citation>
    <scope>NUCLEOTIDE SEQUENCE</scope>
    <source>
        <strain evidence="4">Schooner1</strain>
    </source>
</reference>
<comment type="caution">
    <text evidence="4">The sequence shown here is derived from an EMBL/GenBank/DDBJ whole genome shotgun (WGS) entry which is preliminary data.</text>
</comment>
<dbReference type="Gene3D" id="1.25.40.10">
    <property type="entry name" value="Tetratricopeptide repeat domain"/>
    <property type="match status" value="3"/>
</dbReference>
<organism evidence="4 5">
    <name type="scientific">Anaeramoeba flamelloides</name>
    <dbReference type="NCBI Taxonomy" id="1746091"/>
    <lineage>
        <taxon>Eukaryota</taxon>
        <taxon>Metamonada</taxon>
        <taxon>Anaeramoebidae</taxon>
        <taxon>Anaeramoeba</taxon>
    </lineage>
</organism>
<evidence type="ECO:0000259" key="3">
    <source>
        <dbReference type="PROSITE" id="PS50097"/>
    </source>
</evidence>
<evidence type="ECO:0000313" key="5">
    <source>
        <dbReference type="Proteomes" id="UP001150062"/>
    </source>
</evidence>
<dbReference type="SUPFAM" id="SSF54695">
    <property type="entry name" value="POZ domain"/>
    <property type="match status" value="1"/>
</dbReference>
<dbReference type="InterPro" id="IPR006597">
    <property type="entry name" value="Sel1-like"/>
</dbReference>
<dbReference type="Proteomes" id="UP001150062">
    <property type="component" value="Unassembled WGS sequence"/>
</dbReference>